<reference evidence="2" key="1">
    <citation type="journal article" date="2015" name="Nature">
        <title>Complex archaea that bridge the gap between prokaryotes and eukaryotes.</title>
        <authorList>
            <person name="Spang A."/>
            <person name="Saw J.H."/>
            <person name="Jorgensen S.L."/>
            <person name="Zaremba-Niedzwiedzka K."/>
            <person name="Martijn J."/>
            <person name="Lind A.E."/>
            <person name="van Eijk R."/>
            <person name="Schleper C."/>
            <person name="Guy L."/>
            <person name="Ettema T.J."/>
        </authorList>
    </citation>
    <scope>NUCLEOTIDE SEQUENCE</scope>
</reference>
<feature type="domain" description="Integrase catalytic" evidence="1">
    <location>
        <begin position="156"/>
        <end position="246"/>
    </location>
</feature>
<dbReference type="GO" id="GO:0015074">
    <property type="term" value="P:DNA integration"/>
    <property type="evidence" value="ECO:0007669"/>
    <property type="project" value="InterPro"/>
</dbReference>
<dbReference type="Gene3D" id="3.30.420.10">
    <property type="entry name" value="Ribonuclease H-like superfamily/Ribonuclease H"/>
    <property type="match status" value="1"/>
</dbReference>
<dbReference type="AlphaFoldDB" id="A0A0F9EDF0"/>
<sequence>MDKTKKEKIGLLRFQVIAPLIGLTKDDWGKKEKLLQEIVQKQWEIPYSVRSYIGRSTVLEWLKSYEDSGGKLESLYPKERSDRGLARSMDIDTEQTLVNLRKELKEATLPTILKIAGERKLLPVDFKTSRQSVYRMFKRYGLDKEDEPNKDRRRFEAELPNDMWQSDCMHGPKVEVDGKLRKSFLFGFIDDHSRIIPHAQFYLRENLESFLDCLMKALEKRGLPRKLYCDYPEELEMPKFHEKMHL</sequence>
<dbReference type="PANTHER" id="PTHR35004:SF7">
    <property type="entry name" value="INTEGRASE PROTEIN"/>
    <property type="match status" value="1"/>
</dbReference>
<name>A0A0F9EDF0_9ZZZZ</name>
<dbReference type="PANTHER" id="PTHR35004">
    <property type="entry name" value="TRANSPOSASE RV3428C-RELATED"/>
    <property type="match status" value="1"/>
</dbReference>
<proteinExistence type="predicted"/>
<dbReference type="EMBL" id="LAZR01037494">
    <property type="protein sequence ID" value="KKL22053.1"/>
    <property type="molecule type" value="Genomic_DNA"/>
</dbReference>
<organism evidence="2">
    <name type="scientific">marine sediment metagenome</name>
    <dbReference type="NCBI Taxonomy" id="412755"/>
    <lineage>
        <taxon>unclassified sequences</taxon>
        <taxon>metagenomes</taxon>
        <taxon>ecological metagenomes</taxon>
    </lineage>
</organism>
<evidence type="ECO:0000259" key="1">
    <source>
        <dbReference type="PROSITE" id="PS50994"/>
    </source>
</evidence>
<comment type="caution">
    <text evidence="2">The sequence shown here is derived from an EMBL/GenBank/DDBJ whole genome shotgun (WGS) entry which is preliminary data.</text>
</comment>
<dbReference type="GO" id="GO:0003676">
    <property type="term" value="F:nucleic acid binding"/>
    <property type="evidence" value="ECO:0007669"/>
    <property type="project" value="InterPro"/>
</dbReference>
<gene>
    <name evidence="2" type="ORF">LCGC14_2439300</name>
</gene>
<evidence type="ECO:0000313" key="2">
    <source>
        <dbReference type="EMBL" id="KKL22053.1"/>
    </source>
</evidence>
<dbReference type="InterPro" id="IPR012337">
    <property type="entry name" value="RNaseH-like_sf"/>
</dbReference>
<dbReference type="PROSITE" id="PS50994">
    <property type="entry name" value="INTEGRASE"/>
    <property type="match status" value="1"/>
</dbReference>
<protein>
    <recommendedName>
        <fullName evidence="1">Integrase catalytic domain-containing protein</fullName>
    </recommendedName>
</protein>
<dbReference type="InterPro" id="IPR001584">
    <property type="entry name" value="Integrase_cat-core"/>
</dbReference>
<dbReference type="InterPro" id="IPR036397">
    <property type="entry name" value="RNaseH_sf"/>
</dbReference>
<dbReference type="SUPFAM" id="SSF53098">
    <property type="entry name" value="Ribonuclease H-like"/>
    <property type="match status" value="1"/>
</dbReference>
<accession>A0A0F9EDF0</accession>